<evidence type="ECO:0000256" key="7">
    <source>
        <dbReference type="ARBA" id="ARBA00023277"/>
    </source>
</evidence>
<keyword evidence="5 10" id="KW-0328">Glycosyltransferase</keyword>
<dbReference type="OrthoDB" id="9811841at2"/>
<proteinExistence type="inferred from homology"/>
<dbReference type="InterPro" id="IPR003385">
    <property type="entry name" value="Glyco_hydro_77"/>
</dbReference>
<dbReference type="InterPro" id="IPR048458">
    <property type="entry name" value="MalQ_N"/>
</dbReference>
<comment type="caution">
    <text evidence="13">The sequence shown here is derived from an EMBL/GenBank/DDBJ whole genome shotgun (WGS) entry which is preliminary data.</text>
</comment>
<dbReference type="NCBIfam" id="TIGR00217">
    <property type="entry name" value="malQ"/>
    <property type="match status" value="1"/>
</dbReference>
<sequence length="738" mass="81337">MTSSSPVPAEPARDPAAPDATPDPTPDPELDPALVELATALGVATEFVDWKGRRTVVSAETLSAVLGALEVDIDDPRTALAEHRLGPWRRMLPACVVVAAGERREFAVHVPAGDPVEVEIELEVGGTRSVSQVDNWEPAREVDGRLVGEASFLVPSDLPLGYHQIVARSGSERAEGALIVTPEHLGFPAQLGNRRTWGLATQLYSVRSGGSWGIGDLSDLTDLAVWSAAEHRAGYVLVNPMHAAEPQVPMEPSPYLPTSRRFFNPIYLRVEAIDEYAELTPAQRMRVRAQFEQLSERLAGVDAIDRNQVWLAKEPALRAVFEAGLRPGRAYAFAGFCAREGQGLLDFATWCALSRALGADWRTWAVEYQSPQTEAVQRFRDENAEEIDFHRWLQWCLDEQFREAQGAATSAGMELGIVHDLAVGVSPAGSDAWSLGSVFARSVSVGAPPDQFTQLGQDWGQPPLRPDRLADTAYRPFRDMLGSILRHSGGIRVDHIIGLFRLWWVPTGMPATRGTYVRYDHEAMIGILALEAHRAGALVVGEDLGTVEPWVRDYLLRRGILGTSILWFEQDWTVPGGRPLPPEEWREYCLASVTTHDLPPTTGYLAGDHVRLRHRLGLLTDGLEEELARDRSERDEWLAVLREHGVLAEGVDVDTEEGSAEVVRALHRFLVRTRSRMLNLALTDAVGDRRTQNQPGTSNEYPNWRVPLTGPNGEPMTLEQVFTSDRAAAACHLLAEGL</sequence>
<evidence type="ECO:0000256" key="5">
    <source>
        <dbReference type="ARBA" id="ARBA00022676"/>
    </source>
</evidence>
<dbReference type="EC" id="2.4.1.25" evidence="3 10"/>
<organism evidence="13 14">
    <name type="scientific">Enemella dayhoffiae</name>
    <dbReference type="NCBI Taxonomy" id="2016507"/>
    <lineage>
        <taxon>Bacteria</taxon>
        <taxon>Bacillati</taxon>
        <taxon>Actinomycetota</taxon>
        <taxon>Actinomycetes</taxon>
        <taxon>Propionibacteriales</taxon>
        <taxon>Propionibacteriaceae</taxon>
        <taxon>Enemella</taxon>
    </lineage>
</organism>
<protein>
    <recommendedName>
        <fullName evidence="4 10">4-alpha-glucanotransferase</fullName>
        <ecNumber evidence="3 10">2.4.1.25</ecNumber>
    </recommendedName>
    <alternativeName>
        <fullName evidence="8 10">Amylomaltase</fullName>
    </alternativeName>
    <alternativeName>
        <fullName evidence="9 10">Disproportionating enzyme</fullName>
    </alternativeName>
</protein>
<evidence type="ECO:0000313" key="13">
    <source>
        <dbReference type="EMBL" id="OYO20843.1"/>
    </source>
</evidence>
<keyword evidence="6 10" id="KW-0808">Transferase</keyword>
<dbReference type="InterPro" id="IPR017853">
    <property type="entry name" value="GH"/>
</dbReference>
<evidence type="ECO:0000313" key="14">
    <source>
        <dbReference type="Proteomes" id="UP000216311"/>
    </source>
</evidence>
<dbReference type="PANTHER" id="PTHR32438:SF5">
    <property type="entry name" value="4-ALPHA-GLUCANOTRANSFERASE DPE1, CHLOROPLASTIC_AMYLOPLASTIC"/>
    <property type="match status" value="1"/>
</dbReference>
<feature type="domain" description="MalQ N-terminal beta-sandwich" evidence="12">
    <location>
        <begin position="92"/>
        <end position="182"/>
    </location>
</feature>
<evidence type="ECO:0000256" key="11">
    <source>
        <dbReference type="SAM" id="MobiDB-lite"/>
    </source>
</evidence>
<dbReference type="EMBL" id="NMVQ01000023">
    <property type="protein sequence ID" value="OYO20843.1"/>
    <property type="molecule type" value="Genomic_DNA"/>
</dbReference>
<accession>A0A255H0W8</accession>
<dbReference type="PANTHER" id="PTHR32438">
    <property type="entry name" value="4-ALPHA-GLUCANOTRANSFERASE DPE1, CHLOROPLASTIC/AMYLOPLASTIC"/>
    <property type="match status" value="1"/>
</dbReference>
<feature type="region of interest" description="Disordered" evidence="11">
    <location>
        <begin position="687"/>
        <end position="710"/>
    </location>
</feature>
<evidence type="ECO:0000256" key="1">
    <source>
        <dbReference type="ARBA" id="ARBA00000439"/>
    </source>
</evidence>
<dbReference type="GO" id="GO:0005975">
    <property type="term" value="P:carbohydrate metabolic process"/>
    <property type="evidence" value="ECO:0007669"/>
    <property type="project" value="InterPro"/>
</dbReference>
<gene>
    <name evidence="13" type="primary">malQ</name>
    <name evidence="13" type="ORF">CGZ93_11480</name>
</gene>
<dbReference type="Pfam" id="PF02446">
    <property type="entry name" value="Glyco_hydro_77"/>
    <property type="match status" value="1"/>
</dbReference>
<keyword evidence="14" id="KW-1185">Reference proteome</keyword>
<dbReference type="Pfam" id="PF21226">
    <property type="entry name" value="MalQ_N"/>
    <property type="match status" value="1"/>
</dbReference>
<dbReference type="AlphaFoldDB" id="A0A255H0W8"/>
<dbReference type="Gene3D" id="3.20.20.80">
    <property type="entry name" value="Glycosidases"/>
    <property type="match status" value="1"/>
</dbReference>
<name>A0A255H0W8_9ACTN</name>
<dbReference type="Proteomes" id="UP000216311">
    <property type="component" value="Unassembled WGS sequence"/>
</dbReference>
<evidence type="ECO:0000256" key="9">
    <source>
        <dbReference type="ARBA" id="ARBA00031501"/>
    </source>
</evidence>
<feature type="compositionally biased region" description="Polar residues" evidence="11">
    <location>
        <begin position="692"/>
        <end position="701"/>
    </location>
</feature>
<comment type="catalytic activity">
    <reaction evidence="1 10">
        <text>Transfers a segment of a (1-&gt;4)-alpha-D-glucan to a new position in an acceptor, which may be glucose or a (1-&gt;4)-alpha-D-glucan.</text>
        <dbReference type="EC" id="2.4.1.25"/>
    </reaction>
</comment>
<keyword evidence="7 10" id="KW-0119">Carbohydrate metabolism</keyword>
<feature type="region of interest" description="Disordered" evidence="11">
    <location>
        <begin position="1"/>
        <end position="31"/>
    </location>
</feature>
<evidence type="ECO:0000256" key="10">
    <source>
        <dbReference type="RuleBase" id="RU361207"/>
    </source>
</evidence>
<evidence type="ECO:0000256" key="3">
    <source>
        <dbReference type="ARBA" id="ARBA00012560"/>
    </source>
</evidence>
<dbReference type="SUPFAM" id="SSF51445">
    <property type="entry name" value="(Trans)glycosidases"/>
    <property type="match status" value="1"/>
</dbReference>
<evidence type="ECO:0000256" key="2">
    <source>
        <dbReference type="ARBA" id="ARBA00005684"/>
    </source>
</evidence>
<evidence type="ECO:0000256" key="6">
    <source>
        <dbReference type="ARBA" id="ARBA00022679"/>
    </source>
</evidence>
<comment type="similarity">
    <text evidence="2 10">Belongs to the disproportionating enzyme family.</text>
</comment>
<evidence type="ECO:0000256" key="4">
    <source>
        <dbReference type="ARBA" id="ARBA00020295"/>
    </source>
</evidence>
<evidence type="ECO:0000256" key="8">
    <source>
        <dbReference type="ARBA" id="ARBA00031423"/>
    </source>
</evidence>
<dbReference type="GO" id="GO:0004134">
    <property type="term" value="F:4-alpha-glucanotransferase activity"/>
    <property type="evidence" value="ECO:0007669"/>
    <property type="project" value="UniProtKB-EC"/>
</dbReference>
<evidence type="ECO:0000259" key="12">
    <source>
        <dbReference type="Pfam" id="PF21226"/>
    </source>
</evidence>
<reference evidence="13 14" key="1">
    <citation type="submission" date="2017-07" db="EMBL/GenBank/DDBJ databases">
        <title>Draft whole genome sequences of clinical Proprionibacteriaceae strains.</title>
        <authorList>
            <person name="Bernier A.-M."/>
            <person name="Bernard K."/>
            <person name="Domingo M.-C."/>
        </authorList>
    </citation>
    <scope>NUCLEOTIDE SEQUENCE [LARGE SCALE GENOMIC DNA]</scope>
    <source>
        <strain evidence="13 14">NML 130396</strain>
    </source>
</reference>